<dbReference type="SUPFAM" id="SSF53474">
    <property type="entry name" value="alpha/beta-Hydrolases"/>
    <property type="match status" value="1"/>
</dbReference>
<dbReference type="GO" id="GO:0005829">
    <property type="term" value="C:cytosol"/>
    <property type="evidence" value="ECO:0007669"/>
    <property type="project" value="TreeGrafter"/>
</dbReference>
<dbReference type="InterPro" id="IPR001031">
    <property type="entry name" value="Thioesterase"/>
</dbReference>
<dbReference type="Pfam" id="PF00975">
    <property type="entry name" value="Thioesterase"/>
    <property type="match status" value="1"/>
</dbReference>
<reference evidence="5 6" key="1">
    <citation type="submission" date="2018-04" db="EMBL/GenBank/DDBJ databases">
        <authorList>
            <person name="Go L.Y."/>
            <person name="Mitchell J.A."/>
        </authorList>
    </citation>
    <scope>NUCLEOTIDE SEQUENCE [LARGE SCALE GENOMIC DNA]</scope>
    <source>
        <strain evidence="5">ULC066bin1</strain>
    </source>
</reference>
<dbReference type="CDD" id="cd12116">
    <property type="entry name" value="A_NRPS_Ta1_like"/>
    <property type="match status" value="1"/>
</dbReference>
<comment type="caution">
    <text evidence="5">The sequence shown here is derived from an EMBL/GenBank/DDBJ whole genome shotgun (WGS) entry which is preliminary data.</text>
</comment>
<proteinExistence type="predicted"/>
<dbReference type="GO" id="GO:0072330">
    <property type="term" value="P:monocarboxylic acid biosynthetic process"/>
    <property type="evidence" value="ECO:0007669"/>
    <property type="project" value="UniProtKB-ARBA"/>
</dbReference>
<dbReference type="PANTHER" id="PTHR45527">
    <property type="entry name" value="NONRIBOSOMAL PEPTIDE SYNTHETASE"/>
    <property type="match status" value="1"/>
</dbReference>
<dbReference type="Gene3D" id="3.40.50.12780">
    <property type="entry name" value="N-terminal domain of ligase-like"/>
    <property type="match status" value="1"/>
</dbReference>
<dbReference type="PROSITE" id="PS00455">
    <property type="entry name" value="AMP_BINDING"/>
    <property type="match status" value="2"/>
</dbReference>
<dbReference type="Gene3D" id="3.30.300.30">
    <property type="match status" value="2"/>
</dbReference>
<dbReference type="NCBIfam" id="TIGR01733">
    <property type="entry name" value="AA-adenyl-dom"/>
    <property type="match status" value="2"/>
</dbReference>
<dbReference type="CDD" id="cd05930">
    <property type="entry name" value="A_NRPS"/>
    <property type="match status" value="1"/>
</dbReference>
<dbReference type="NCBIfam" id="NF003417">
    <property type="entry name" value="PRK04813.1"/>
    <property type="match status" value="2"/>
</dbReference>
<dbReference type="CDD" id="cd19531">
    <property type="entry name" value="LCL_NRPS-like"/>
    <property type="match status" value="1"/>
</dbReference>
<reference evidence="5 6" key="2">
    <citation type="submission" date="2018-06" db="EMBL/GenBank/DDBJ databases">
        <title>Metagenomic assembly of (sub)arctic Cyanobacteria and their associated microbiome from non-axenic cultures.</title>
        <authorList>
            <person name="Baurain D."/>
        </authorList>
    </citation>
    <scope>NUCLEOTIDE SEQUENCE [LARGE SCALE GENOMIC DNA]</scope>
    <source>
        <strain evidence="5">ULC066bin1</strain>
    </source>
</reference>
<dbReference type="FunFam" id="3.30.300.30:FF:000010">
    <property type="entry name" value="Enterobactin synthetase component F"/>
    <property type="match status" value="1"/>
</dbReference>
<dbReference type="InterPro" id="IPR045851">
    <property type="entry name" value="AMP-bd_C_sf"/>
</dbReference>
<accession>A0A2W4W403</accession>
<dbReference type="InterPro" id="IPR036736">
    <property type="entry name" value="ACP-like_sf"/>
</dbReference>
<evidence type="ECO:0000313" key="5">
    <source>
        <dbReference type="EMBL" id="PZO39803.1"/>
    </source>
</evidence>
<dbReference type="GO" id="GO:0043041">
    <property type="term" value="P:amino acid activation for nonribosomal peptide biosynthetic process"/>
    <property type="evidence" value="ECO:0007669"/>
    <property type="project" value="TreeGrafter"/>
</dbReference>
<dbReference type="Gene3D" id="3.40.50.1820">
    <property type="entry name" value="alpha/beta hydrolase"/>
    <property type="match status" value="1"/>
</dbReference>
<dbReference type="InterPro" id="IPR001242">
    <property type="entry name" value="Condensation_dom"/>
</dbReference>
<gene>
    <name evidence="5" type="ORF">DCF19_12985</name>
</gene>
<dbReference type="GO" id="GO:0031177">
    <property type="term" value="F:phosphopantetheine binding"/>
    <property type="evidence" value="ECO:0007669"/>
    <property type="project" value="InterPro"/>
</dbReference>
<feature type="domain" description="Carrier" evidence="4">
    <location>
        <begin position="510"/>
        <end position="585"/>
    </location>
</feature>
<organism evidence="5 6">
    <name type="scientific">Pseudanabaena frigida</name>
    <dbReference type="NCBI Taxonomy" id="945775"/>
    <lineage>
        <taxon>Bacteria</taxon>
        <taxon>Bacillati</taxon>
        <taxon>Cyanobacteriota</taxon>
        <taxon>Cyanophyceae</taxon>
        <taxon>Pseudanabaenales</taxon>
        <taxon>Pseudanabaenaceae</taxon>
        <taxon>Pseudanabaena</taxon>
    </lineage>
</organism>
<dbReference type="Proteomes" id="UP000249467">
    <property type="component" value="Unassembled WGS sequence"/>
</dbReference>
<dbReference type="InterPro" id="IPR020806">
    <property type="entry name" value="PKS_PP-bd"/>
</dbReference>
<dbReference type="InterPro" id="IPR000873">
    <property type="entry name" value="AMP-dep_synth/lig_dom"/>
</dbReference>
<evidence type="ECO:0000256" key="3">
    <source>
        <dbReference type="ARBA" id="ARBA00022553"/>
    </source>
</evidence>
<dbReference type="InterPro" id="IPR025110">
    <property type="entry name" value="AMP-bd_C"/>
</dbReference>
<dbReference type="SMART" id="SM00823">
    <property type="entry name" value="PKS_PP"/>
    <property type="match status" value="2"/>
</dbReference>
<dbReference type="PROSITE" id="PS50075">
    <property type="entry name" value="CARRIER"/>
    <property type="match status" value="2"/>
</dbReference>
<dbReference type="SUPFAM" id="SSF52777">
    <property type="entry name" value="CoA-dependent acyltransferases"/>
    <property type="match status" value="2"/>
</dbReference>
<dbReference type="Gene3D" id="1.10.1200.10">
    <property type="entry name" value="ACP-like"/>
    <property type="match status" value="2"/>
</dbReference>
<keyword evidence="2" id="KW-0596">Phosphopantetheine</keyword>
<dbReference type="InterPro" id="IPR006162">
    <property type="entry name" value="Ppantetheine_attach_site"/>
</dbReference>
<dbReference type="InterPro" id="IPR009081">
    <property type="entry name" value="PP-bd_ACP"/>
</dbReference>
<dbReference type="InterPro" id="IPR020845">
    <property type="entry name" value="AMP-binding_CS"/>
</dbReference>
<dbReference type="FunFam" id="1.10.1200.10:FF:000016">
    <property type="entry name" value="Non-ribosomal peptide synthase"/>
    <property type="match status" value="1"/>
</dbReference>
<keyword evidence="3" id="KW-0597">Phosphoprotein</keyword>
<name>A0A2W4W403_9CYAN</name>
<sequence>MLIHQYIEAHAISHPDAIALRFKHSSSTYGQLLEYTNQLAYYLNCLGVSNDDRVAVCLDPSLEVAVCLLAIFKVGGVYVPLEPSYPLERLADILAEVQPSVLITQTHLLPNLPVSSEHVFCIDRDWHKIHALPSQSLECKISPQQTAYIIYTSGTTGKPKGVMVSHSNLLHYILVAREKYGFHSQDVMPAIARFTFSISFFELLSPLVAGGTLLILERDRILDFKRMALVLEQITAIHAGPSLLRALLSYIEQEQIAPQQFQKLRHISTGGDLVPVDILDRLKKVFQDAEIFVIYGCSESSCMACTYAVPRQADIAKSLVGTPFNNVSIRLYDEDQSIVPIGSTGEIYIGGAGIAKEYLYRDELTQTKFITIDGVRFYRTGDLGRFDADGNLEVLGRSDFQIKLRGIRIELNEIETFLRRAPGVKDGVVGSCDLDSGEKGLVAYVVLHQGEFSIPDIRRFLMSKLPDYMIPNMFMQLDALPLNINLKVDRIALPAPTLATAVLHDTVYVPPRNEIEEILADIYAKTLKLEKISVYDNFFELGGHSLMAAQVIYQLQDALDLEIPISQLFEKPTVATLADHLKTSKQNKVNSRLRLDLIAQNCQYFPLSSSQRQLWFLTQLEEECVAYNISLVFKIVGALHIPTLEKSLTEILYRHESLRTIFPIVDGMPVQQILPPQPLPLRIINIESLTEEKQTTEIHELAWKEANQPFNLIEFLPIRATLIRSSETTNILLLTLHHIVADDWSLKILQKELSIIYTDFRQDRVSPPLEKPHIRYVDYVHWHQQWLTEEILSQQLAYWRQQLAYAPPLLELPLDRPRPAIQTYRGGTEFFTIDSGLTRQLKIVSQRTGSTLFMSLVTAFAILLSRYSRQQDLVIGTPIANRNRKELESLIGCFINLLALRIDLAGNPTFIDLIQKVRQTSLSAYAHQDLPFEKLVEELCPNRSLSYLPIFQIMFVLQNAPVELSDLADLEITPLDVQRGTALYDLTLVMEETEEGLRGYFEYNRDLLNRSTVKQMIENFHTLVEGIIDNPKQPISELPLLTAKERVKLLKEWNNTEIEYPRKCIHQLFEKQAKLTPEAIAVVFKQEQITYQELNHRANKLAHYLRNLGVSPNVLVGICIERSLEMVIGLLGILKAGGAYVPLDPAYPTERLSYMLSDSQMTVLVTQQNLLTLLPKHQAKVICLDADWKDIIQEEDKNLIIEITLEKLAYVIYTSGSTGKPKGVQIPHGAVTNFLNSMKRSPSLTHKDTLLAVTTISFDIAVLELYLPLIVGAKVVLVSREVAVDGISLLSLLKNSSATVMQATPATWRLLLAAGWNGRSALKVLCGGEALSQGLANQLLDRVSSLWNMYGPTEATVWATTYEVVSDSLDERQRAMMLIGKPIDNTQTYILDQYLQPVPIGVRGELYIGGVCLARGYLNRPDLNSEKFIANPFSNYPNSRLYRTGDIAKHLPNGEIEYISRIDNQVKIRGFRIELGEIEVILAKHPKIRELAVIVREDIPDDRRIVAYIIPQNEQILTHAELRDFLSKDLPSFMIPSAFVFLDALPLTPNGKVDRRALPTPDKSIQQLNKEFISPQDEVELKLVDIWKKLLAHNSIGIYDNFFDLGGNSLLSVHLVSEIEKIFQYQLPLRGFFQISTIAQIAQLIREKSTETVHDDESNLGLSMDDYRALLAHSAGKKGLRIGKRGLIISILPEFQASSQPFVWIGEVKTGKRLKLKQPLYVMPGASLSPSMDSHHDYISVIASLLVDELLSVQPSSSYSLGGWCYNGLVAMEMVQQLQKLGKKVSLLTLIDVSGKSKIYNLFNYINSQIGTLRFHLYNLSKLSFEDKFHYIKQRTIKRKVFISKNEIEKGSKSEIVQSVDLLTKPIIEYNPSKYKGRILLIIGYETIVHGRRDLKQLDLSWIFPFNGWGKLLQGEVHVSKIKCDHLDLMEDPYCAEVGEIIQRIETLS</sequence>
<dbReference type="Pfam" id="PF00550">
    <property type="entry name" value="PP-binding"/>
    <property type="match status" value="2"/>
</dbReference>
<dbReference type="GO" id="GO:0044550">
    <property type="term" value="P:secondary metabolite biosynthetic process"/>
    <property type="evidence" value="ECO:0007669"/>
    <property type="project" value="UniProtKB-ARBA"/>
</dbReference>
<dbReference type="Gene3D" id="2.30.38.10">
    <property type="entry name" value="Luciferase, Domain 3"/>
    <property type="match status" value="1"/>
</dbReference>
<feature type="domain" description="Carrier" evidence="4">
    <location>
        <begin position="1574"/>
        <end position="1649"/>
    </location>
</feature>
<dbReference type="FunFam" id="3.40.50.12780:FF:000012">
    <property type="entry name" value="Non-ribosomal peptide synthetase"/>
    <property type="match status" value="1"/>
</dbReference>
<dbReference type="Pfam" id="PF00501">
    <property type="entry name" value="AMP-binding"/>
    <property type="match status" value="2"/>
</dbReference>
<dbReference type="Pfam" id="PF13193">
    <property type="entry name" value="AMP-binding_C"/>
    <property type="match status" value="1"/>
</dbReference>
<protein>
    <submittedName>
        <fullName evidence="5">Non-ribosomal peptide synthetase</fullName>
    </submittedName>
</protein>
<dbReference type="FunFam" id="2.30.38.10:FF:000001">
    <property type="entry name" value="Non-ribosomal peptide synthetase PvdI"/>
    <property type="match status" value="1"/>
</dbReference>
<dbReference type="InterPro" id="IPR023213">
    <property type="entry name" value="CAT-like_dom_sf"/>
</dbReference>
<dbReference type="GO" id="GO:0003824">
    <property type="term" value="F:catalytic activity"/>
    <property type="evidence" value="ECO:0007669"/>
    <property type="project" value="InterPro"/>
</dbReference>
<dbReference type="SUPFAM" id="SSF56801">
    <property type="entry name" value="Acetyl-CoA synthetase-like"/>
    <property type="match status" value="2"/>
</dbReference>
<dbReference type="InterPro" id="IPR010071">
    <property type="entry name" value="AA_adenyl_dom"/>
</dbReference>
<evidence type="ECO:0000313" key="6">
    <source>
        <dbReference type="Proteomes" id="UP000249467"/>
    </source>
</evidence>
<evidence type="ECO:0000256" key="1">
    <source>
        <dbReference type="ARBA" id="ARBA00001957"/>
    </source>
</evidence>
<evidence type="ECO:0000259" key="4">
    <source>
        <dbReference type="PROSITE" id="PS50075"/>
    </source>
</evidence>
<dbReference type="Gene3D" id="3.40.50.980">
    <property type="match status" value="2"/>
</dbReference>
<dbReference type="EMBL" id="QBML01000016">
    <property type="protein sequence ID" value="PZO39803.1"/>
    <property type="molecule type" value="Genomic_DNA"/>
</dbReference>
<dbReference type="PROSITE" id="PS00012">
    <property type="entry name" value="PHOSPHOPANTETHEINE"/>
    <property type="match status" value="1"/>
</dbReference>
<dbReference type="Pfam" id="PF00668">
    <property type="entry name" value="Condensation"/>
    <property type="match status" value="1"/>
</dbReference>
<comment type="cofactor">
    <cofactor evidence="1">
        <name>pantetheine 4'-phosphate</name>
        <dbReference type="ChEBI" id="CHEBI:47942"/>
    </cofactor>
</comment>
<dbReference type="GO" id="GO:0008610">
    <property type="term" value="P:lipid biosynthetic process"/>
    <property type="evidence" value="ECO:0007669"/>
    <property type="project" value="UniProtKB-ARBA"/>
</dbReference>
<dbReference type="Gene3D" id="3.30.559.30">
    <property type="entry name" value="Nonribosomal peptide synthetase, condensation domain"/>
    <property type="match status" value="1"/>
</dbReference>
<dbReference type="Gene3D" id="3.30.559.10">
    <property type="entry name" value="Chloramphenicol acetyltransferase-like domain"/>
    <property type="match status" value="1"/>
</dbReference>
<dbReference type="InterPro" id="IPR029058">
    <property type="entry name" value="AB_hydrolase_fold"/>
</dbReference>
<evidence type="ECO:0000256" key="2">
    <source>
        <dbReference type="ARBA" id="ARBA00022450"/>
    </source>
</evidence>
<dbReference type="InterPro" id="IPR042099">
    <property type="entry name" value="ANL_N_sf"/>
</dbReference>
<dbReference type="PANTHER" id="PTHR45527:SF14">
    <property type="entry name" value="PLIPASTATIN SYNTHASE SUBUNIT B"/>
    <property type="match status" value="1"/>
</dbReference>
<dbReference type="FunFam" id="3.40.50.980:FF:000001">
    <property type="entry name" value="Non-ribosomal peptide synthetase"/>
    <property type="match status" value="2"/>
</dbReference>
<dbReference type="SUPFAM" id="SSF47336">
    <property type="entry name" value="ACP-like"/>
    <property type="match status" value="2"/>
</dbReference>